<evidence type="ECO:0000256" key="2">
    <source>
        <dbReference type="ARBA" id="ARBA00004141"/>
    </source>
</evidence>
<evidence type="ECO:0000256" key="4">
    <source>
        <dbReference type="ARBA" id="ARBA00022553"/>
    </source>
</evidence>
<dbReference type="SMART" id="SM00388">
    <property type="entry name" value="HisKA"/>
    <property type="match status" value="1"/>
</dbReference>
<keyword evidence="8 11" id="KW-1133">Transmembrane helix</keyword>
<dbReference type="InterPro" id="IPR036890">
    <property type="entry name" value="HATPase_C_sf"/>
</dbReference>
<dbReference type="SMART" id="SM00387">
    <property type="entry name" value="HATPase_c"/>
    <property type="match status" value="1"/>
</dbReference>
<evidence type="ECO:0000256" key="5">
    <source>
        <dbReference type="ARBA" id="ARBA00022679"/>
    </source>
</evidence>
<evidence type="ECO:0000256" key="3">
    <source>
        <dbReference type="ARBA" id="ARBA00012438"/>
    </source>
</evidence>
<dbReference type="SUPFAM" id="SSF55874">
    <property type="entry name" value="ATPase domain of HSP90 chaperone/DNA topoisomerase II/histidine kinase"/>
    <property type="match status" value="1"/>
</dbReference>
<evidence type="ECO:0000256" key="6">
    <source>
        <dbReference type="ARBA" id="ARBA00022692"/>
    </source>
</evidence>
<dbReference type="SUPFAM" id="SSF47384">
    <property type="entry name" value="Homodimeric domain of signal transducing histidine kinase"/>
    <property type="match status" value="1"/>
</dbReference>
<dbReference type="InterPro" id="IPR003661">
    <property type="entry name" value="HisK_dim/P_dom"/>
</dbReference>
<dbReference type="Pfam" id="PF02518">
    <property type="entry name" value="HATPase_c"/>
    <property type="match status" value="1"/>
</dbReference>
<organism evidence="14 15">
    <name type="scientific">Methylocystis heyeri</name>
    <dbReference type="NCBI Taxonomy" id="391905"/>
    <lineage>
        <taxon>Bacteria</taxon>
        <taxon>Pseudomonadati</taxon>
        <taxon>Pseudomonadota</taxon>
        <taxon>Alphaproteobacteria</taxon>
        <taxon>Hyphomicrobiales</taxon>
        <taxon>Methylocystaceae</taxon>
        <taxon>Methylocystis</taxon>
    </lineage>
</organism>
<keyword evidence="5" id="KW-0808">Transferase</keyword>
<keyword evidence="10 11" id="KW-0472">Membrane</keyword>
<dbReference type="Pfam" id="PF00512">
    <property type="entry name" value="HisKA"/>
    <property type="match status" value="1"/>
</dbReference>
<keyword evidence="6 11" id="KW-0812">Transmembrane</keyword>
<dbReference type="InterPro" id="IPR036097">
    <property type="entry name" value="HisK_dim/P_sf"/>
</dbReference>
<keyword evidence="7 14" id="KW-0418">Kinase</keyword>
<dbReference type="Gene3D" id="1.10.287.130">
    <property type="match status" value="1"/>
</dbReference>
<dbReference type="InterPro" id="IPR004358">
    <property type="entry name" value="Sig_transdc_His_kin-like_C"/>
</dbReference>
<dbReference type="GO" id="GO:0000155">
    <property type="term" value="F:phosphorelay sensor kinase activity"/>
    <property type="evidence" value="ECO:0007669"/>
    <property type="project" value="InterPro"/>
</dbReference>
<feature type="domain" description="Histidine kinase" evidence="12">
    <location>
        <begin position="257"/>
        <end position="458"/>
    </location>
</feature>
<evidence type="ECO:0000259" key="13">
    <source>
        <dbReference type="PROSITE" id="PS50885"/>
    </source>
</evidence>
<dbReference type="EC" id="2.7.13.3" evidence="3"/>
<dbReference type="PRINTS" id="PR00344">
    <property type="entry name" value="BCTRLSENSOR"/>
</dbReference>
<dbReference type="AlphaFoldDB" id="A0A6B8KE32"/>
<dbReference type="InterPro" id="IPR003594">
    <property type="entry name" value="HATPase_dom"/>
</dbReference>
<proteinExistence type="predicted"/>
<protein>
    <recommendedName>
        <fullName evidence="3">histidine kinase</fullName>
        <ecNumber evidence="3">2.7.13.3</ecNumber>
    </recommendedName>
</protein>
<keyword evidence="9" id="KW-0902">Two-component regulatory system</keyword>
<feature type="transmembrane region" description="Helical" evidence="11">
    <location>
        <begin position="177"/>
        <end position="195"/>
    </location>
</feature>
<dbReference type="RefSeq" id="WP_136494976.1">
    <property type="nucleotide sequence ID" value="NZ_CP046052.1"/>
</dbReference>
<evidence type="ECO:0000256" key="1">
    <source>
        <dbReference type="ARBA" id="ARBA00000085"/>
    </source>
</evidence>
<dbReference type="KEGG" id="mhey:H2LOC_002685"/>
<feature type="transmembrane region" description="Helical" evidence="11">
    <location>
        <begin position="12"/>
        <end position="37"/>
    </location>
</feature>
<feature type="domain" description="HAMP" evidence="13">
    <location>
        <begin position="196"/>
        <end position="249"/>
    </location>
</feature>
<name>A0A6B8KE32_9HYPH</name>
<comment type="catalytic activity">
    <reaction evidence="1">
        <text>ATP + protein L-histidine = ADP + protein N-phospho-L-histidine.</text>
        <dbReference type="EC" id="2.7.13.3"/>
    </reaction>
</comment>
<evidence type="ECO:0000256" key="11">
    <source>
        <dbReference type="SAM" id="Phobius"/>
    </source>
</evidence>
<dbReference type="InterPro" id="IPR050428">
    <property type="entry name" value="TCS_sensor_his_kinase"/>
</dbReference>
<evidence type="ECO:0000256" key="10">
    <source>
        <dbReference type="ARBA" id="ARBA00023136"/>
    </source>
</evidence>
<dbReference type="PANTHER" id="PTHR45436">
    <property type="entry name" value="SENSOR HISTIDINE KINASE YKOH"/>
    <property type="match status" value="1"/>
</dbReference>
<sequence length="481" mass="52412">MKKPTSLSSRLTVYWIVGFAVSYFTLPIIVALLLAALRLNEFSDANLQSWTTKRARFTVEAALRKGPDGRLFVEQTDELRAYMEANPHFRFAVLDAKNDELLPGSSEDLAAAFAPRGRADMLTISFHLADDPDPDARGWVRTIATEVGTVRFILYGANFHGDDVLYQISYAFTWGNFFVYLPICAVMALIALFVVRRGLAPLRAAAGKAASIDLNSLDQRIPVAGLPSEVAPFVEAMNKALERVDDGVARQKRFLANAAHELRTPITILCSHIANPDDQTFREDIKRDARRIRTIVEQLLSVAHISGQKGASEKDIDLGKAALSVILDYMPLAIESGRNIELDCASSPVMARANGWALESVVTNLVENAVRAEPVGGNVLVRVSPGATIEIVDHGEGVAPNDREAIFEPFWRKSNSTRGAGLGLAIARELIDQQGGRIWVEETPGGGATFKVSLPHVVQEPVSPPLNDLAAPQLAKPAFIV</sequence>
<reference evidence="14 15" key="1">
    <citation type="submission" date="2019-11" db="EMBL/GenBank/DDBJ databases">
        <title>The genome sequence of Methylocystis heyeri.</title>
        <authorList>
            <person name="Oshkin I.Y."/>
            <person name="Miroshnikov K."/>
            <person name="Dedysh S.N."/>
        </authorList>
    </citation>
    <scope>NUCLEOTIDE SEQUENCE [LARGE SCALE GENOMIC DNA]</scope>
    <source>
        <strain evidence="14 15">H2</strain>
    </source>
</reference>
<evidence type="ECO:0000313" key="15">
    <source>
        <dbReference type="Proteomes" id="UP000309061"/>
    </source>
</evidence>
<evidence type="ECO:0000256" key="8">
    <source>
        <dbReference type="ARBA" id="ARBA00022989"/>
    </source>
</evidence>
<dbReference type="GO" id="GO:0005886">
    <property type="term" value="C:plasma membrane"/>
    <property type="evidence" value="ECO:0007669"/>
    <property type="project" value="TreeGrafter"/>
</dbReference>
<gene>
    <name evidence="14" type="ORF">H2LOC_002685</name>
</gene>
<evidence type="ECO:0000313" key="14">
    <source>
        <dbReference type="EMBL" id="QGM44680.1"/>
    </source>
</evidence>
<evidence type="ECO:0000256" key="9">
    <source>
        <dbReference type="ARBA" id="ARBA00023012"/>
    </source>
</evidence>
<dbReference type="PROSITE" id="PS50885">
    <property type="entry name" value="HAMP"/>
    <property type="match status" value="1"/>
</dbReference>
<dbReference type="InterPro" id="IPR003660">
    <property type="entry name" value="HAMP_dom"/>
</dbReference>
<dbReference type="OrthoDB" id="9809329at2"/>
<dbReference type="EMBL" id="CP046052">
    <property type="protein sequence ID" value="QGM44680.1"/>
    <property type="molecule type" value="Genomic_DNA"/>
</dbReference>
<dbReference type="Proteomes" id="UP000309061">
    <property type="component" value="Chromosome"/>
</dbReference>
<keyword evidence="4" id="KW-0597">Phosphoprotein</keyword>
<evidence type="ECO:0000259" key="12">
    <source>
        <dbReference type="PROSITE" id="PS50109"/>
    </source>
</evidence>
<dbReference type="PROSITE" id="PS50109">
    <property type="entry name" value="HIS_KIN"/>
    <property type="match status" value="1"/>
</dbReference>
<comment type="subcellular location">
    <subcellularLocation>
        <location evidence="2">Membrane</location>
        <topology evidence="2">Multi-pass membrane protein</topology>
    </subcellularLocation>
</comment>
<dbReference type="Gene3D" id="3.30.565.10">
    <property type="entry name" value="Histidine kinase-like ATPase, C-terminal domain"/>
    <property type="match status" value="1"/>
</dbReference>
<keyword evidence="15" id="KW-1185">Reference proteome</keyword>
<dbReference type="InterPro" id="IPR005467">
    <property type="entry name" value="His_kinase_dom"/>
</dbReference>
<accession>A0A6B8KE32</accession>
<dbReference type="CDD" id="cd00082">
    <property type="entry name" value="HisKA"/>
    <property type="match status" value="1"/>
</dbReference>
<evidence type="ECO:0000256" key="7">
    <source>
        <dbReference type="ARBA" id="ARBA00022777"/>
    </source>
</evidence>
<dbReference type="PANTHER" id="PTHR45436:SF15">
    <property type="entry name" value="SENSOR HISTIDINE KINASE CUSS"/>
    <property type="match status" value="1"/>
</dbReference>